<evidence type="ECO:0000256" key="1">
    <source>
        <dbReference type="ARBA" id="ARBA00006547"/>
    </source>
</evidence>
<dbReference type="EMBL" id="KI912109">
    <property type="protein sequence ID" value="ETS87308.1"/>
    <property type="molecule type" value="Genomic_DNA"/>
</dbReference>
<gene>
    <name evidence="2" type="ORF">PFICI_01136</name>
</gene>
<dbReference type="GO" id="GO:0016407">
    <property type="term" value="F:acetyltransferase activity"/>
    <property type="evidence" value="ECO:0007669"/>
    <property type="project" value="InterPro"/>
</dbReference>
<dbReference type="Pfam" id="PF00797">
    <property type="entry name" value="Acetyltransf_2"/>
    <property type="match status" value="1"/>
</dbReference>
<dbReference type="InterPro" id="IPR038765">
    <property type="entry name" value="Papain-like_cys_pep_sf"/>
</dbReference>
<sequence>MSTLITPPAPSGCLSSSQISQLLSHIQLPPHLHGAAPSLDLLQSLHTHMLATCPYENLSIHYNPKHRVDLDPQTLFRKIVTDARGRGGYCMELAILYNHLLRGLGFEAYTAGARTRPRIDGVPGGQYPGWCHIVNIVTLPDGDRYAVDVAFGGDGPTAPLPLTDGFVHRNLGTQEVRLIRDWAPSQAHRAEEAKMWVYQYRNGQNREWNSYYGFTEIEFMAADWNVVNYWTSTCPDSHQTRTVLVVRFLARQKEGSKQGELEVYGKRMLVNGTVKENLGGKTQTLADYGTEAERLEALKIHFKITLSLEEAKSIKGWVTDLDLAAS</sequence>
<evidence type="ECO:0000313" key="3">
    <source>
        <dbReference type="Proteomes" id="UP000030651"/>
    </source>
</evidence>
<reference evidence="3" key="1">
    <citation type="journal article" date="2015" name="BMC Genomics">
        <title>Genomic and transcriptomic analysis of the endophytic fungus Pestalotiopsis fici reveals its lifestyle and high potential for synthesis of natural products.</title>
        <authorList>
            <person name="Wang X."/>
            <person name="Zhang X."/>
            <person name="Liu L."/>
            <person name="Xiang M."/>
            <person name="Wang W."/>
            <person name="Sun X."/>
            <person name="Che Y."/>
            <person name="Guo L."/>
            <person name="Liu G."/>
            <person name="Guo L."/>
            <person name="Wang C."/>
            <person name="Yin W.B."/>
            <person name="Stadler M."/>
            <person name="Zhang X."/>
            <person name="Liu X."/>
        </authorList>
    </citation>
    <scope>NUCLEOTIDE SEQUENCE [LARGE SCALE GENOMIC DNA]</scope>
    <source>
        <strain evidence="3">W106-1 / CGMCC3.15140</strain>
    </source>
</reference>
<keyword evidence="3" id="KW-1185">Reference proteome</keyword>
<dbReference type="OMA" id="YMTGVRN"/>
<organism evidence="2 3">
    <name type="scientific">Pestalotiopsis fici (strain W106-1 / CGMCC3.15140)</name>
    <dbReference type="NCBI Taxonomy" id="1229662"/>
    <lineage>
        <taxon>Eukaryota</taxon>
        <taxon>Fungi</taxon>
        <taxon>Dikarya</taxon>
        <taxon>Ascomycota</taxon>
        <taxon>Pezizomycotina</taxon>
        <taxon>Sordariomycetes</taxon>
        <taxon>Xylariomycetidae</taxon>
        <taxon>Amphisphaeriales</taxon>
        <taxon>Sporocadaceae</taxon>
        <taxon>Pestalotiopsis</taxon>
    </lineage>
</organism>
<dbReference type="RefSeq" id="XP_007827908.1">
    <property type="nucleotide sequence ID" value="XM_007829717.1"/>
</dbReference>
<dbReference type="Proteomes" id="UP000030651">
    <property type="component" value="Unassembled WGS sequence"/>
</dbReference>
<dbReference type="HOGENOM" id="CLU_049918_2_0_1"/>
<dbReference type="PANTHER" id="PTHR11786">
    <property type="entry name" value="N-HYDROXYARYLAMINE O-ACETYLTRANSFERASE"/>
    <property type="match status" value="1"/>
</dbReference>
<dbReference type="OrthoDB" id="10260017at2759"/>
<dbReference type="SUPFAM" id="SSF54001">
    <property type="entry name" value="Cysteine proteinases"/>
    <property type="match status" value="1"/>
</dbReference>
<dbReference type="Gene3D" id="3.30.2140.20">
    <property type="match status" value="1"/>
</dbReference>
<accession>W3XMN9</accession>
<dbReference type="InterPro" id="IPR053710">
    <property type="entry name" value="Arylamine_NAT_domain_sf"/>
</dbReference>
<name>W3XMN9_PESFW</name>
<dbReference type="PANTHER" id="PTHR11786:SF0">
    <property type="entry name" value="ARYLAMINE N-ACETYLTRANSFERASE 4-RELATED"/>
    <property type="match status" value="1"/>
</dbReference>
<dbReference type="InParanoid" id="W3XMN9"/>
<evidence type="ECO:0000313" key="2">
    <source>
        <dbReference type="EMBL" id="ETS87308.1"/>
    </source>
</evidence>
<dbReference type="KEGG" id="pfy:PFICI_01136"/>
<protein>
    <submittedName>
        <fullName evidence="2">Uncharacterized protein</fullName>
    </submittedName>
</protein>
<dbReference type="AlphaFoldDB" id="W3XMN9"/>
<dbReference type="InterPro" id="IPR001447">
    <property type="entry name" value="Arylamine_N-AcTrfase"/>
</dbReference>
<comment type="similarity">
    <text evidence="1">Belongs to the arylamine N-acetyltransferase family.</text>
</comment>
<proteinExistence type="inferred from homology"/>
<dbReference type="eggNOG" id="ENOG502S3W4">
    <property type="taxonomic scope" value="Eukaryota"/>
</dbReference>
<dbReference type="GeneID" id="19266149"/>